<evidence type="ECO:0000256" key="8">
    <source>
        <dbReference type="ARBA" id="ARBA00022691"/>
    </source>
</evidence>
<keyword evidence="6 13" id="KW-0489">Methyltransferase</keyword>
<keyword evidence="8" id="KW-0949">S-adenosyl-L-methionine</keyword>
<evidence type="ECO:0000256" key="7">
    <source>
        <dbReference type="ARBA" id="ARBA00022679"/>
    </source>
</evidence>
<keyword evidence="14" id="KW-1185">Reference proteome</keyword>
<comment type="caution">
    <text evidence="13">The sequence shown here is derived from an EMBL/GenBank/DDBJ whole genome shotgun (WGS) entry which is preliminary data.</text>
</comment>
<dbReference type="Pfam" id="PF01135">
    <property type="entry name" value="PCMT"/>
    <property type="match status" value="1"/>
</dbReference>
<evidence type="ECO:0000256" key="12">
    <source>
        <dbReference type="SAM" id="MobiDB-lite"/>
    </source>
</evidence>
<dbReference type="GO" id="GO:0004719">
    <property type="term" value="F:protein-L-isoaspartate (D-aspartate) O-methyltransferase activity"/>
    <property type="evidence" value="ECO:0007669"/>
    <property type="project" value="UniProtKB-EC"/>
</dbReference>
<dbReference type="InterPro" id="IPR029063">
    <property type="entry name" value="SAM-dependent_MTases_sf"/>
</dbReference>
<dbReference type="EMBL" id="JACHJQ010000001">
    <property type="protein sequence ID" value="MBB4904496.1"/>
    <property type="molecule type" value="Genomic_DNA"/>
</dbReference>
<accession>A0A7W7Q0D6</accession>
<dbReference type="RefSeq" id="WP_184808743.1">
    <property type="nucleotide sequence ID" value="NZ_JACHJQ010000001.1"/>
</dbReference>
<keyword evidence="7 13" id="KW-0808">Transferase</keyword>
<evidence type="ECO:0000256" key="11">
    <source>
        <dbReference type="ARBA" id="ARBA00031350"/>
    </source>
</evidence>
<dbReference type="CDD" id="cd02440">
    <property type="entry name" value="AdoMet_MTases"/>
    <property type="match status" value="1"/>
</dbReference>
<evidence type="ECO:0000256" key="5">
    <source>
        <dbReference type="ARBA" id="ARBA00022490"/>
    </source>
</evidence>
<dbReference type="NCBIfam" id="TIGR04364">
    <property type="entry name" value="methyltran_FxLD"/>
    <property type="match status" value="1"/>
</dbReference>
<evidence type="ECO:0000256" key="6">
    <source>
        <dbReference type="ARBA" id="ARBA00022603"/>
    </source>
</evidence>
<gene>
    <name evidence="13" type="ORF">FHR82_000706</name>
</gene>
<proteinExistence type="inferred from homology"/>
<evidence type="ECO:0000256" key="2">
    <source>
        <dbReference type="ARBA" id="ARBA00005369"/>
    </source>
</evidence>
<dbReference type="SUPFAM" id="SSF53335">
    <property type="entry name" value="S-adenosyl-L-methionine-dependent methyltransferases"/>
    <property type="match status" value="1"/>
</dbReference>
<evidence type="ECO:0000256" key="3">
    <source>
        <dbReference type="ARBA" id="ARBA00011890"/>
    </source>
</evidence>
<evidence type="ECO:0000256" key="1">
    <source>
        <dbReference type="ARBA" id="ARBA00004496"/>
    </source>
</evidence>
<name>A0A7W7Q0D6_9PSEU</name>
<keyword evidence="5" id="KW-0963">Cytoplasm</keyword>
<evidence type="ECO:0000256" key="10">
    <source>
        <dbReference type="ARBA" id="ARBA00031323"/>
    </source>
</evidence>
<dbReference type="InterPro" id="IPR000682">
    <property type="entry name" value="PCMT"/>
</dbReference>
<evidence type="ECO:0000256" key="4">
    <source>
        <dbReference type="ARBA" id="ARBA00013346"/>
    </source>
</evidence>
<evidence type="ECO:0000256" key="9">
    <source>
        <dbReference type="ARBA" id="ARBA00030757"/>
    </source>
</evidence>
<dbReference type="PANTHER" id="PTHR11579">
    <property type="entry name" value="PROTEIN-L-ISOASPARTATE O-METHYLTRANSFERASE"/>
    <property type="match status" value="1"/>
</dbReference>
<dbReference type="GO" id="GO:0032259">
    <property type="term" value="P:methylation"/>
    <property type="evidence" value="ECO:0007669"/>
    <property type="project" value="UniProtKB-KW"/>
</dbReference>
<comment type="subcellular location">
    <subcellularLocation>
        <location evidence="1">Cytoplasm</location>
    </subcellularLocation>
</comment>
<feature type="region of interest" description="Disordered" evidence="12">
    <location>
        <begin position="49"/>
        <end position="68"/>
    </location>
</feature>
<evidence type="ECO:0000313" key="13">
    <source>
        <dbReference type="EMBL" id="MBB4904496.1"/>
    </source>
</evidence>
<evidence type="ECO:0000313" key="14">
    <source>
        <dbReference type="Proteomes" id="UP000520767"/>
    </source>
</evidence>
<dbReference type="PANTHER" id="PTHR11579:SF0">
    <property type="entry name" value="PROTEIN-L-ISOASPARTATE(D-ASPARTATE) O-METHYLTRANSFERASE"/>
    <property type="match status" value="1"/>
</dbReference>
<sequence length="397" mass="42295">MPAELNTLRRQLLEHIREQGAATDPLVAEALRTVPRHLFLPDLPPDKAYRDEPIVTKRDPDGRPISSSSQPTIMAIMLDQLAAKRGQRVLEIGAGTGFNAALLATIVGDRGAVTSVDLDADTVEHARENLDAAGCPNVVVVAADGALGHQDRAPYHRIIATVGVWDLAPAWLEQLAPKGRLVVPLDLNGVQRSVAFERDGDHWTSRSVSLCGFIRMRGSFAGPERTYLLDPATDLTLNLPTAREVDGDALTEVLGEAPAVHPVGDIGPTPTPMQLFDGFTLWLAVQEPRWCALSEQVGADPARLADAPMRAPESVATAGVLTDDGLALIAVEDEKLTIHAHGNTAVADDLLAHVRAWADAGRPGTAGMRIDAYPAGTAGRGGDVVLEKGQCRLALSW</sequence>
<dbReference type="AlphaFoldDB" id="A0A7W7Q0D6"/>
<dbReference type="EC" id="2.1.1.77" evidence="3"/>
<dbReference type="InterPro" id="IPR027573">
    <property type="entry name" value="Methyltran_FxLD"/>
</dbReference>
<organism evidence="13 14">
    <name type="scientific">Actinophytocola algeriensis</name>
    <dbReference type="NCBI Taxonomy" id="1768010"/>
    <lineage>
        <taxon>Bacteria</taxon>
        <taxon>Bacillati</taxon>
        <taxon>Actinomycetota</taxon>
        <taxon>Actinomycetes</taxon>
        <taxon>Pseudonocardiales</taxon>
        <taxon>Pseudonocardiaceae</taxon>
    </lineage>
</organism>
<dbReference type="Gene3D" id="3.40.50.150">
    <property type="entry name" value="Vaccinia Virus protein VP39"/>
    <property type="match status" value="1"/>
</dbReference>
<comment type="similarity">
    <text evidence="2">Belongs to the methyltransferase superfamily. L-isoaspartyl/D-aspartyl protein methyltransferase family.</text>
</comment>
<feature type="compositionally biased region" description="Basic and acidic residues" evidence="12">
    <location>
        <begin position="49"/>
        <end position="62"/>
    </location>
</feature>
<protein>
    <recommendedName>
        <fullName evidence="4">Protein-L-isoaspartate O-methyltransferase</fullName>
        <ecNumber evidence="3">2.1.1.77</ecNumber>
    </recommendedName>
    <alternativeName>
        <fullName evidence="11">L-isoaspartyl protein carboxyl methyltransferase</fullName>
    </alternativeName>
    <alternativeName>
        <fullName evidence="9">Protein L-isoaspartyl methyltransferase</fullName>
    </alternativeName>
    <alternativeName>
        <fullName evidence="10">Protein-beta-aspartate methyltransferase</fullName>
    </alternativeName>
</protein>
<dbReference type="GO" id="GO:0005737">
    <property type="term" value="C:cytoplasm"/>
    <property type="evidence" value="ECO:0007669"/>
    <property type="project" value="UniProtKB-SubCell"/>
</dbReference>
<reference evidence="13 14" key="1">
    <citation type="submission" date="2020-08" db="EMBL/GenBank/DDBJ databases">
        <title>Genomic Encyclopedia of Type Strains, Phase III (KMG-III): the genomes of soil and plant-associated and newly described type strains.</title>
        <authorList>
            <person name="Whitman W."/>
        </authorList>
    </citation>
    <scope>NUCLEOTIDE SEQUENCE [LARGE SCALE GENOMIC DNA]</scope>
    <source>
        <strain evidence="13 14">CECT 8960</strain>
    </source>
</reference>
<dbReference type="Proteomes" id="UP000520767">
    <property type="component" value="Unassembled WGS sequence"/>
</dbReference>